<dbReference type="CDD" id="cd01392">
    <property type="entry name" value="HTH_LacI"/>
    <property type="match status" value="1"/>
</dbReference>
<dbReference type="Gene3D" id="1.10.260.40">
    <property type="entry name" value="lambda repressor-like DNA-binding domains"/>
    <property type="match status" value="1"/>
</dbReference>
<keyword evidence="7" id="KW-1185">Reference proteome</keyword>
<dbReference type="PANTHER" id="PTHR30146">
    <property type="entry name" value="LACI-RELATED TRANSCRIPTIONAL REPRESSOR"/>
    <property type="match status" value="1"/>
</dbReference>
<keyword evidence="2" id="KW-0238">DNA-binding</keyword>
<dbReference type="InterPro" id="IPR028082">
    <property type="entry name" value="Peripla_BP_I"/>
</dbReference>
<reference evidence="6" key="1">
    <citation type="submission" date="2021-11" db="EMBL/GenBank/DDBJ databases">
        <authorList>
            <person name="Rodrigo-Torres L."/>
            <person name="Arahal R. D."/>
            <person name="Lucena T."/>
        </authorList>
    </citation>
    <scope>NUCLEOTIDE SEQUENCE</scope>
    <source>
        <strain evidence="6">CECT 7928</strain>
    </source>
</reference>
<evidence type="ECO:0000259" key="4">
    <source>
        <dbReference type="PROSITE" id="PS50932"/>
    </source>
</evidence>
<protein>
    <submittedName>
        <fullName evidence="6">HTH-type transcriptional regulator GntR</fullName>
    </submittedName>
</protein>
<keyword evidence="3" id="KW-0804">Transcription</keyword>
<dbReference type="InterPro" id="IPR001761">
    <property type="entry name" value="Peripla_BP/Lac1_sug-bd_dom"/>
</dbReference>
<dbReference type="SUPFAM" id="SSF53822">
    <property type="entry name" value="Periplasmic binding protein-like I"/>
    <property type="match status" value="1"/>
</dbReference>
<feature type="domain" description="HTH lacI-type" evidence="4">
    <location>
        <begin position="29"/>
        <end position="83"/>
    </location>
</feature>
<dbReference type="SUPFAM" id="SSF47413">
    <property type="entry name" value="lambda repressor-like DNA-binding domains"/>
    <property type="match status" value="1"/>
</dbReference>
<comment type="caution">
    <text evidence="6">The sequence shown here is derived from an EMBL/GenBank/DDBJ whole genome shotgun (WGS) entry which is preliminary data.</text>
</comment>
<evidence type="ECO:0000256" key="2">
    <source>
        <dbReference type="ARBA" id="ARBA00023125"/>
    </source>
</evidence>
<dbReference type="SMART" id="SM00354">
    <property type="entry name" value="HTH_LACI"/>
    <property type="match status" value="1"/>
</dbReference>
<dbReference type="Proteomes" id="UP000838748">
    <property type="component" value="Unassembled WGS sequence"/>
</dbReference>
<dbReference type="InterPro" id="IPR001387">
    <property type="entry name" value="Cro/C1-type_HTH"/>
</dbReference>
<dbReference type="Gene3D" id="3.40.50.2300">
    <property type="match status" value="2"/>
</dbReference>
<organism evidence="6 7">
    <name type="scientific">Vibrio marisflavi CECT 7928</name>
    <dbReference type="NCBI Taxonomy" id="634439"/>
    <lineage>
        <taxon>Bacteria</taxon>
        <taxon>Pseudomonadati</taxon>
        <taxon>Pseudomonadota</taxon>
        <taxon>Gammaproteobacteria</taxon>
        <taxon>Vibrionales</taxon>
        <taxon>Vibrionaceae</taxon>
        <taxon>Vibrio</taxon>
    </lineage>
</organism>
<dbReference type="PROSITE" id="PS50943">
    <property type="entry name" value="HTH_CROC1"/>
    <property type="match status" value="1"/>
</dbReference>
<name>A0ABM8ZYK4_9VIBR</name>
<proteinExistence type="predicted"/>
<feature type="domain" description="HTH cro/C1-type" evidence="5">
    <location>
        <begin position="30"/>
        <end position="73"/>
    </location>
</feature>
<accession>A0ABM8ZYK4</accession>
<gene>
    <name evidence="6" type="primary">gntR_1</name>
    <name evidence="6" type="ORF">VMF7928_00136</name>
</gene>
<dbReference type="CDD" id="cd01575">
    <property type="entry name" value="PBP1_GntR"/>
    <property type="match status" value="1"/>
</dbReference>
<keyword evidence="1" id="KW-0805">Transcription regulation</keyword>
<dbReference type="EMBL" id="CAKLDM010000001">
    <property type="protein sequence ID" value="CAH0536040.1"/>
    <property type="molecule type" value="Genomic_DNA"/>
</dbReference>
<evidence type="ECO:0000259" key="5">
    <source>
        <dbReference type="PROSITE" id="PS50943"/>
    </source>
</evidence>
<evidence type="ECO:0000313" key="6">
    <source>
        <dbReference type="EMBL" id="CAH0536040.1"/>
    </source>
</evidence>
<dbReference type="PANTHER" id="PTHR30146:SF2">
    <property type="entry name" value="HTH-TYPE TRANSCRIPTIONAL REGULATOR GNTR"/>
    <property type="match status" value="1"/>
</dbReference>
<dbReference type="Pfam" id="PF00532">
    <property type="entry name" value="Peripla_BP_1"/>
    <property type="match status" value="1"/>
</dbReference>
<evidence type="ECO:0000256" key="3">
    <source>
        <dbReference type="ARBA" id="ARBA00023163"/>
    </source>
</evidence>
<dbReference type="InterPro" id="IPR000843">
    <property type="entry name" value="HTH_LacI"/>
</dbReference>
<dbReference type="PROSITE" id="PS50932">
    <property type="entry name" value="HTH_LACI_2"/>
    <property type="match status" value="1"/>
</dbReference>
<dbReference type="Pfam" id="PF00356">
    <property type="entry name" value="LacI"/>
    <property type="match status" value="1"/>
</dbReference>
<dbReference type="InterPro" id="IPR010982">
    <property type="entry name" value="Lambda_DNA-bd_dom_sf"/>
</dbReference>
<sequence length="354" mass="38929">MITNSSTLICYSNIQAYNYMKNDQKNARPTLQDIADRVGITKMTVSRYIRNPDSVASKTQEKIAKVIEELGYIQNRAPAMLANASSKAIGVLLPSLSNQVFANFAQGIEVITKEYGYETLIAHYSYDELEEESKIASMLSYQVDGLILTSTEHTQRSVQMIKTANIPVVEAMELPESPIDMAVGLDHELAAYTMVKEMLTKGKRNIAYFGARMDKRTQLRMNGYDRAIKEKKLEPKHILTSEHSSFTLGKDLIEQALDRYPDIDGAFCTNDDIAIGIILACQSKGISVPDQISVAGCNALDIGQAISPALASIATPRYEMGKMSAGLLLDTIKGDSNSEKVVDMGFSISRGESI</sequence>
<evidence type="ECO:0000313" key="7">
    <source>
        <dbReference type="Proteomes" id="UP000838748"/>
    </source>
</evidence>
<evidence type="ECO:0000256" key="1">
    <source>
        <dbReference type="ARBA" id="ARBA00023015"/>
    </source>
</evidence>